<evidence type="ECO:0000313" key="4">
    <source>
        <dbReference type="Proteomes" id="UP000004471"/>
    </source>
</evidence>
<comment type="caution">
    <text evidence="1">Lacks conserved residue(s) required for the propagation of feature annotation.</text>
</comment>
<keyword evidence="1" id="KW-0472">Membrane</keyword>
<dbReference type="InterPro" id="IPR005330">
    <property type="entry name" value="MHYT_dom"/>
</dbReference>
<organism evidence="3 4">
    <name type="scientific">Pseudomonas syringae pv. japonica str. M301072</name>
    <dbReference type="NCBI Taxonomy" id="629262"/>
    <lineage>
        <taxon>Bacteria</taxon>
        <taxon>Pseudomonadati</taxon>
        <taxon>Pseudomonadota</taxon>
        <taxon>Gammaproteobacteria</taxon>
        <taxon>Pseudomonadales</taxon>
        <taxon>Pseudomonadaceae</taxon>
        <taxon>Pseudomonas</taxon>
        <taxon>Pseudomonas syringae</taxon>
    </lineage>
</organism>
<feature type="transmembrane region" description="Helical" evidence="1">
    <location>
        <begin position="76"/>
        <end position="96"/>
    </location>
</feature>
<feature type="transmembrane region" description="Helical" evidence="1">
    <location>
        <begin position="6"/>
        <end position="30"/>
    </location>
</feature>
<evidence type="ECO:0000313" key="3">
    <source>
        <dbReference type="EMBL" id="EGH31711.1"/>
    </source>
</evidence>
<evidence type="ECO:0000256" key="1">
    <source>
        <dbReference type="PROSITE-ProRule" id="PRU00244"/>
    </source>
</evidence>
<dbReference type="PROSITE" id="PS50924">
    <property type="entry name" value="MHYT"/>
    <property type="match status" value="1"/>
</dbReference>
<dbReference type="Pfam" id="PF03707">
    <property type="entry name" value="MHYT"/>
    <property type="match status" value="1"/>
</dbReference>
<dbReference type="GO" id="GO:0016020">
    <property type="term" value="C:membrane"/>
    <property type="evidence" value="ECO:0007669"/>
    <property type="project" value="UniProtKB-UniRule"/>
</dbReference>
<evidence type="ECO:0000259" key="2">
    <source>
        <dbReference type="PROSITE" id="PS50924"/>
    </source>
</evidence>
<proteinExistence type="predicted"/>
<protein>
    <submittedName>
        <fullName evidence="3">GGDEF domain-containing protein</fullName>
    </submittedName>
</protein>
<gene>
    <name evidence="3" type="ORF">PSYJA_23133</name>
</gene>
<feature type="transmembrane region" description="Helical" evidence="1">
    <location>
        <begin position="42"/>
        <end position="70"/>
    </location>
</feature>
<accession>F3FNC5</accession>
<dbReference type="EMBL" id="AEAH01001036">
    <property type="protein sequence ID" value="EGH31711.1"/>
    <property type="molecule type" value="Genomic_DNA"/>
</dbReference>
<dbReference type="HOGENOM" id="CLU_061170_3_2_6"/>
<keyword evidence="1" id="KW-1133">Transmembrane helix</keyword>
<sequence length="107" mass="11377">MLIGSYIPSLVVISILVAILAAYTALDLVGRIVSARGRAVHLWTAGGAIAMGVGTWSTHFIGMLAFVLPIDLGYDVPLVLLSLLIAIGFSGFALWLRHPSQDCPRCN</sequence>
<keyword evidence="1" id="KW-0812">Transmembrane</keyword>
<name>F3FNC5_PSESX</name>
<reference evidence="3 4" key="1">
    <citation type="journal article" date="2011" name="PLoS Pathog.">
        <title>Dynamic evolution of pathogenicity revealed by sequencing and comparative genomics of 19 Pseudomonas syringae isolates.</title>
        <authorList>
            <person name="Baltrus D.A."/>
            <person name="Nishimura M.T."/>
            <person name="Romanchuk A."/>
            <person name="Chang J.H."/>
            <person name="Mukhtar M.S."/>
            <person name="Cherkis K."/>
            <person name="Roach J."/>
            <person name="Grant S.R."/>
            <person name="Jones C.D."/>
            <person name="Dangl J.L."/>
        </authorList>
    </citation>
    <scope>NUCLEOTIDE SEQUENCE [LARGE SCALE GENOMIC DNA]</scope>
    <source>
        <strain evidence="4">M301072PT</strain>
    </source>
</reference>
<dbReference type="AlphaFoldDB" id="F3FNC5"/>
<comment type="caution">
    <text evidence="3">The sequence shown here is derived from an EMBL/GenBank/DDBJ whole genome shotgun (WGS) entry which is preliminary data.</text>
</comment>
<dbReference type="Proteomes" id="UP000004471">
    <property type="component" value="Unassembled WGS sequence"/>
</dbReference>
<dbReference type="PATRIC" id="fig|629262.5.peg.3854"/>
<feature type="domain" description="MHYT" evidence="2">
    <location>
        <begin position="6"/>
        <end position="107"/>
    </location>
</feature>
<dbReference type="PANTHER" id="PTHR35152:SF1">
    <property type="entry name" value="DOMAIN SIGNALLING PROTEIN, PUTATIVE (AFU_ORTHOLOGUE AFUA_5G11310)-RELATED"/>
    <property type="match status" value="1"/>
</dbReference>
<dbReference type="PANTHER" id="PTHR35152">
    <property type="entry name" value="DOMAIN SIGNALLING PROTEIN, PUTATIVE (AFU_ORTHOLOGUE AFUA_5G11310)-RELATED"/>
    <property type="match status" value="1"/>
</dbReference>